<reference evidence="1" key="1">
    <citation type="submission" date="2021-06" db="EMBL/GenBank/DDBJ databases">
        <authorList>
            <person name="Kallberg Y."/>
            <person name="Tangrot J."/>
            <person name="Rosling A."/>
        </authorList>
    </citation>
    <scope>NUCLEOTIDE SEQUENCE</scope>
    <source>
        <strain evidence="1">28 12/20/2015</strain>
    </source>
</reference>
<dbReference type="EMBL" id="CAJVPW010004370">
    <property type="protein sequence ID" value="CAG8539486.1"/>
    <property type="molecule type" value="Genomic_DNA"/>
</dbReference>
<keyword evidence="2" id="KW-1185">Reference proteome</keyword>
<proteinExistence type="predicted"/>
<comment type="caution">
    <text evidence="1">The sequence shown here is derived from an EMBL/GenBank/DDBJ whole genome shotgun (WGS) entry which is preliminary data.</text>
</comment>
<accession>A0ACA9LQ81</accession>
<feature type="non-terminal residue" evidence="1">
    <location>
        <position position="54"/>
    </location>
</feature>
<gene>
    <name evidence="1" type="ORF">SPELUC_LOCUS4738</name>
</gene>
<organism evidence="1 2">
    <name type="scientific">Cetraspora pellucida</name>
    <dbReference type="NCBI Taxonomy" id="1433469"/>
    <lineage>
        <taxon>Eukaryota</taxon>
        <taxon>Fungi</taxon>
        <taxon>Fungi incertae sedis</taxon>
        <taxon>Mucoromycota</taxon>
        <taxon>Glomeromycotina</taxon>
        <taxon>Glomeromycetes</taxon>
        <taxon>Diversisporales</taxon>
        <taxon>Gigasporaceae</taxon>
        <taxon>Cetraspora</taxon>
    </lineage>
</organism>
<evidence type="ECO:0000313" key="1">
    <source>
        <dbReference type="EMBL" id="CAG8539486.1"/>
    </source>
</evidence>
<sequence>MKASQDQKVNNMFKVATNITTNDMSEEQVMLDNAVETEITSQELNEMTNEQDDS</sequence>
<name>A0ACA9LQ81_9GLOM</name>
<evidence type="ECO:0000313" key="2">
    <source>
        <dbReference type="Proteomes" id="UP000789366"/>
    </source>
</evidence>
<protein>
    <submittedName>
        <fullName evidence="1">1057_t:CDS:1</fullName>
    </submittedName>
</protein>
<dbReference type="Proteomes" id="UP000789366">
    <property type="component" value="Unassembled WGS sequence"/>
</dbReference>